<reference evidence="3 4" key="1">
    <citation type="submission" date="2019-01" db="EMBL/GenBank/DDBJ databases">
        <title>Novel species of Nocardioides.</title>
        <authorList>
            <person name="Liu Q."/>
            <person name="X Y.-H."/>
        </authorList>
    </citation>
    <scope>NUCLEOTIDE SEQUENCE [LARGE SCALE GENOMIC DNA]</scope>
    <source>
        <strain evidence="3 4">HLT2-9</strain>
    </source>
</reference>
<dbReference type="SUPFAM" id="SSF46955">
    <property type="entry name" value="Putative DNA-binding domain"/>
    <property type="match status" value="1"/>
</dbReference>
<accession>A0A4Q2SI18</accession>
<evidence type="ECO:0000313" key="4">
    <source>
        <dbReference type="Proteomes" id="UP000291101"/>
    </source>
</evidence>
<keyword evidence="4" id="KW-1185">Reference proteome</keyword>
<evidence type="ECO:0000313" key="3">
    <source>
        <dbReference type="EMBL" id="RYC03584.1"/>
    </source>
</evidence>
<sequence>MPGALAHSQADQLRAALEQALRDLDDASNQVPAVRDALLNLLDVLESSDEAVIMPADTLLTTQHAAEMLGVSRMTVVRLADRGVLAVEGTGTHRRIRVGEVARYRAASIARRRANLDALAGDIDEALGPDQVVPTR</sequence>
<dbReference type="InterPro" id="IPR010093">
    <property type="entry name" value="SinI_DNA-bd"/>
</dbReference>
<dbReference type="NCBIfam" id="TIGR01764">
    <property type="entry name" value="excise"/>
    <property type="match status" value="1"/>
</dbReference>
<dbReference type="OrthoDB" id="26212at2"/>
<keyword evidence="1" id="KW-0175">Coiled coil</keyword>
<dbReference type="GO" id="GO:0003677">
    <property type="term" value="F:DNA binding"/>
    <property type="evidence" value="ECO:0007669"/>
    <property type="project" value="UniProtKB-KW"/>
</dbReference>
<keyword evidence="3" id="KW-0238">DNA-binding</keyword>
<dbReference type="InterPro" id="IPR009061">
    <property type="entry name" value="DNA-bd_dom_put_sf"/>
</dbReference>
<protein>
    <submittedName>
        <fullName evidence="3">DNA-binding protein</fullName>
    </submittedName>
</protein>
<feature type="domain" description="Helix-turn-helix" evidence="2">
    <location>
        <begin position="59"/>
        <end position="106"/>
    </location>
</feature>
<organism evidence="3 4">
    <name type="scientific">Nocardioides zhouii</name>
    <dbReference type="NCBI Taxonomy" id="1168729"/>
    <lineage>
        <taxon>Bacteria</taxon>
        <taxon>Bacillati</taxon>
        <taxon>Actinomycetota</taxon>
        <taxon>Actinomycetes</taxon>
        <taxon>Propionibacteriales</taxon>
        <taxon>Nocardioidaceae</taxon>
        <taxon>Nocardioides</taxon>
    </lineage>
</organism>
<dbReference type="InterPro" id="IPR041657">
    <property type="entry name" value="HTH_17"/>
</dbReference>
<evidence type="ECO:0000259" key="2">
    <source>
        <dbReference type="Pfam" id="PF12728"/>
    </source>
</evidence>
<dbReference type="AlphaFoldDB" id="A0A4Q2SI18"/>
<comment type="caution">
    <text evidence="3">The sequence shown here is derived from an EMBL/GenBank/DDBJ whole genome shotgun (WGS) entry which is preliminary data.</text>
</comment>
<dbReference type="RefSeq" id="WP_129428991.1">
    <property type="nucleotide sequence ID" value="NZ_SDWV01000035.1"/>
</dbReference>
<dbReference type="Pfam" id="PF12728">
    <property type="entry name" value="HTH_17"/>
    <property type="match status" value="1"/>
</dbReference>
<proteinExistence type="predicted"/>
<gene>
    <name evidence="3" type="ORF">EUA94_21660</name>
</gene>
<name>A0A4Q2SI18_9ACTN</name>
<feature type="coiled-coil region" evidence="1">
    <location>
        <begin position="10"/>
        <end position="37"/>
    </location>
</feature>
<evidence type="ECO:0000256" key="1">
    <source>
        <dbReference type="SAM" id="Coils"/>
    </source>
</evidence>
<dbReference type="Proteomes" id="UP000291101">
    <property type="component" value="Unassembled WGS sequence"/>
</dbReference>
<dbReference type="EMBL" id="SDWV01000035">
    <property type="protein sequence ID" value="RYC03584.1"/>
    <property type="molecule type" value="Genomic_DNA"/>
</dbReference>